<feature type="compositionally biased region" description="Basic and acidic residues" evidence="1">
    <location>
        <begin position="432"/>
        <end position="462"/>
    </location>
</feature>
<feature type="compositionally biased region" description="Low complexity" evidence="1">
    <location>
        <begin position="1041"/>
        <end position="1059"/>
    </location>
</feature>
<feature type="region of interest" description="Disordered" evidence="1">
    <location>
        <begin position="432"/>
        <end position="734"/>
    </location>
</feature>
<feature type="region of interest" description="Disordered" evidence="1">
    <location>
        <begin position="802"/>
        <end position="851"/>
    </location>
</feature>
<feature type="compositionally biased region" description="Basic and acidic residues" evidence="1">
    <location>
        <begin position="1138"/>
        <end position="1153"/>
    </location>
</feature>
<feature type="compositionally biased region" description="Basic and acidic residues" evidence="1">
    <location>
        <begin position="705"/>
        <end position="718"/>
    </location>
</feature>
<accession>A0A0G4HL97</accession>
<feature type="compositionally biased region" description="Low complexity" evidence="1">
    <location>
        <begin position="564"/>
        <end position="577"/>
    </location>
</feature>
<feature type="compositionally biased region" description="Gly residues" evidence="1">
    <location>
        <begin position="802"/>
        <end position="813"/>
    </location>
</feature>
<gene>
    <name evidence="2" type="ORF">Cvel_7325</name>
</gene>
<feature type="compositionally biased region" description="Polar residues" evidence="1">
    <location>
        <begin position="1215"/>
        <end position="1226"/>
    </location>
</feature>
<feature type="compositionally biased region" description="Pro residues" evidence="1">
    <location>
        <begin position="1333"/>
        <end position="1342"/>
    </location>
</feature>
<feature type="region of interest" description="Disordered" evidence="1">
    <location>
        <begin position="929"/>
        <end position="989"/>
    </location>
</feature>
<evidence type="ECO:0000313" key="2">
    <source>
        <dbReference type="EMBL" id="CEM44915.1"/>
    </source>
</evidence>
<feature type="compositionally biased region" description="Gly residues" evidence="1">
    <location>
        <begin position="1294"/>
        <end position="1314"/>
    </location>
</feature>
<organism evidence="2">
    <name type="scientific">Chromera velia CCMP2878</name>
    <dbReference type="NCBI Taxonomy" id="1169474"/>
    <lineage>
        <taxon>Eukaryota</taxon>
        <taxon>Sar</taxon>
        <taxon>Alveolata</taxon>
        <taxon>Colpodellida</taxon>
        <taxon>Chromeraceae</taxon>
        <taxon>Chromera</taxon>
    </lineage>
</organism>
<name>A0A0G4HL97_9ALVE</name>
<feature type="compositionally biased region" description="Low complexity" evidence="1">
    <location>
        <begin position="1188"/>
        <end position="1204"/>
    </location>
</feature>
<feature type="compositionally biased region" description="Polar residues" evidence="1">
    <location>
        <begin position="1349"/>
        <end position="1360"/>
    </location>
</feature>
<dbReference type="EMBL" id="CDMZ01003048">
    <property type="protein sequence ID" value="CEM44915.1"/>
    <property type="molecule type" value="Genomic_DNA"/>
</dbReference>
<feature type="compositionally biased region" description="Basic and acidic residues" evidence="1">
    <location>
        <begin position="650"/>
        <end position="681"/>
    </location>
</feature>
<reference evidence="2" key="1">
    <citation type="submission" date="2014-11" db="EMBL/GenBank/DDBJ databases">
        <authorList>
            <person name="Otto D Thomas"/>
            <person name="Naeem Raeece"/>
        </authorList>
    </citation>
    <scope>NUCLEOTIDE SEQUENCE</scope>
</reference>
<feature type="region of interest" description="Disordered" evidence="1">
    <location>
        <begin position="1138"/>
        <end position="1360"/>
    </location>
</feature>
<feature type="region of interest" description="Disordered" evidence="1">
    <location>
        <begin position="94"/>
        <end position="174"/>
    </location>
</feature>
<feature type="compositionally biased region" description="Low complexity" evidence="1">
    <location>
        <begin position="586"/>
        <end position="605"/>
    </location>
</feature>
<dbReference type="VEuPathDB" id="CryptoDB:Cvel_7325"/>
<feature type="compositionally biased region" description="Low complexity" evidence="1">
    <location>
        <begin position="1162"/>
        <end position="1173"/>
    </location>
</feature>
<feature type="compositionally biased region" description="Low complexity" evidence="1">
    <location>
        <begin position="463"/>
        <end position="476"/>
    </location>
</feature>
<feature type="compositionally biased region" description="Low complexity" evidence="1">
    <location>
        <begin position="630"/>
        <end position="639"/>
    </location>
</feature>
<feature type="compositionally biased region" description="Basic and acidic residues" evidence="1">
    <location>
        <begin position="143"/>
        <end position="164"/>
    </location>
</feature>
<evidence type="ECO:0000256" key="1">
    <source>
        <dbReference type="SAM" id="MobiDB-lite"/>
    </source>
</evidence>
<feature type="compositionally biased region" description="Basic and acidic residues" evidence="1">
    <location>
        <begin position="481"/>
        <end position="542"/>
    </location>
</feature>
<sequence>MQHFIWVYLREELGVPSVPHHFEQFVSGSRIFFQRHHGSPGYYGNPYTALVLLPTAEMKQALLEQRLIKMPNDLCIPPNGPLLVVTDHPDMEPPVPIQYVPLPGEKPPERGGGAGPGSAMGSSPTSRREEREGGGAPAGNRPHGRDRDSDSRGWGSNRERERGENSGCLIWDSEAGEEVWNPQVPPREGMRDEAAKRKCWMVVGGMVPRDWDERDMEVFLEWACGFTHGNRSPLLGILHAESFPPDSLAHIPLLIPAAPESPTKTKEMSLCGLLQFFFVCCKGPGARTWLWSQCNRETADGWVTVRLPSRQDIEAVGLRRDTDRTSLPLCRTFGKIEPEEVGRELAVLHYDRYQDDIVSRVMRQRDRERGADHQEAERDRGREWDRGRDLGRERERDREREWGRERDREWDRGRDWERERDRERSREREWNRDRERERERDRPSPREHRGSEGDPLPSRRESFGSAGVAPASSSSVILGPFRDHGGERDRMSERFAESGFDRQFVKRESRPEGDRQGTVEETDRPKRERWGGKVDRERENRETVGLSSKAEDFHDASTVPPVVPSISGFVSSSSLSPQHPPPAPLPHALQPTENGNGRGTAAETARGGGEQGFGLIVNNRESTDHQAAHQSSDQDQNNSLSFPHAGVVAGEDRQEDRTTKAEEEGRGEPGPEEIPPHDHPAPVHVLPTPSLDHPSPDLPDPQEEQNEKGKEREKEKDGAVTQAAPDLHLGRKMSLEMGTKLRVVKKRKTMPVAQEKKEVWKGEDTAVGAEHEAWIASVEEREDTQRKAVALVSELLAEAGLSEGGGLEEGTGGSAPVDPAGNGGTDSEGVKLKIENENDENPDVTKVEEEKEYAEIKNWGEKNVEHEIGEGEETKFPPLPTQEERLALLVASLLDLRGARQYEQRENPEILAEALASCVIRAVRMGVEEGGIGEDEDEDDDMDLGGGSENGEDDEMEEGEVIEDDEEEEGEVQDEEDEKHRKKVKAKKEIETANDVPSSFADFFPTASLTIPLHLLRILSDRLFPPCASPSPRVSTQNLESQQPPHLSSAASPSPSPMSRHQSPYPFSALHLNSLNGNHSHSLANSISLSTKGPPTQTICSCDPRLLNFFCKEEKRAVKRAAAAALAAEKSKILKAEADATEEKRADSPRDIAEQNEDVQMSTPSVSPLSPTLGGAGPGLPMGPPSADPGASSPLSVPASSPAHALHEKGGMQGGLQSDALSQQKKAATGFTPFPVPFSTSQRQEQQKQKPPQPPHIPSPAFQPFPPSSERPFFVGSSGMQIVSGGSPLPHRQSGGGRQGGGFRQSHGGGGKDGGPVTSFSGSGSHPPHSPRDSPPPLPPSSPVERGNHSSVSASFSRPS</sequence>
<protein>
    <submittedName>
        <fullName evidence="2">Uncharacterized protein</fullName>
    </submittedName>
</protein>
<feature type="region of interest" description="Disordered" evidence="1">
    <location>
        <begin position="1029"/>
        <end position="1069"/>
    </location>
</feature>
<feature type="compositionally biased region" description="Pro residues" evidence="1">
    <location>
        <begin position="1251"/>
        <end position="1269"/>
    </location>
</feature>
<proteinExistence type="predicted"/>
<feature type="compositionally biased region" description="Acidic residues" evidence="1">
    <location>
        <begin position="931"/>
        <end position="943"/>
    </location>
</feature>
<feature type="compositionally biased region" description="Acidic residues" evidence="1">
    <location>
        <begin position="950"/>
        <end position="977"/>
    </location>
</feature>